<reference evidence="14" key="1">
    <citation type="submission" date="2019-01" db="EMBL/GenBank/DDBJ databases">
        <authorList>
            <consortium name="Genoscope - CEA"/>
            <person name="William W."/>
        </authorList>
    </citation>
    <scope>NUCLEOTIDE SEQUENCE</scope>
    <source>
        <strain evidence="14">CR-1</strain>
    </source>
</reference>
<dbReference type="InterPro" id="IPR002307">
    <property type="entry name" value="Tyr-tRNA-ligase"/>
</dbReference>
<feature type="binding site" evidence="11">
    <location>
        <position position="35"/>
    </location>
    <ligand>
        <name>L-tyrosine</name>
        <dbReference type="ChEBI" id="CHEBI:58315"/>
    </ligand>
</feature>
<dbReference type="InterPro" id="IPR024088">
    <property type="entry name" value="Tyr-tRNA-ligase_bac-type"/>
</dbReference>
<comment type="subunit">
    <text evidence="11">Homodimer.</text>
</comment>
<dbReference type="InterPro" id="IPR054608">
    <property type="entry name" value="SYY-like_C"/>
</dbReference>
<dbReference type="Gene3D" id="1.10.240.10">
    <property type="entry name" value="Tyrosyl-Transfer RNA Synthetase"/>
    <property type="match status" value="1"/>
</dbReference>
<comment type="subcellular location">
    <subcellularLocation>
        <location evidence="1 11">Cytoplasm</location>
    </subcellularLocation>
</comment>
<dbReference type="FunFam" id="1.10.240.10:FF:000001">
    <property type="entry name" value="Tyrosine--tRNA ligase"/>
    <property type="match status" value="1"/>
</dbReference>
<feature type="binding site" evidence="11">
    <location>
        <position position="233"/>
    </location>
    <ligand>
        <name>ATP</name>
        <dbReference type="ChEBI" id="CHEBI:30616"/>
    </ligand>
</feature>
<dbReference type="InterPro" id="IPR014729">
    <property type="entry name" value="Rossmann-like_a/b/a_fold"/>
</dbReference>
<comment type="function">
    <text evidence="11">Catalyzes the attachment of tyrosine to tRNA(Tyr) in a two-step reaction: tyrosine is first activated by ATP to form Tyr-AMP and then transferred to the acceptor end of tRNA(Tyr).</text>
</comment>
<dbReference type="GO" id="GO:0005829">
    <property type="term" value="C:cytosol"/>
    <property type="evidence" value="ECO:0007669"/>
    <property type="project" value="TreeGrafter"/>
</dbReference>
<evidence type="ECO:0000256" key="1">
    <source>
        <dbReference type="ARBA" id="ARBA00004496"/>
    </source>
</evidence>
<dbReference type="Pfam" id="PF22421">
    <property type="entry name" value="SYY_C-terminal"/>
    <property type="match status" value="1"/>
</dbReference>
<gene>
    <name evidence="11 14" type="primary">tyrS</name>
    <name evidence="14" type="ORF">EPICR_20031</name>
</gene>
<dbReference type="GO" id="GO:0042803">
    <property type="term" value="F:protein homodimerization activity"/>
    <property type="evidence" value="ECO:0007669"/>
    <property type="project" value="UniProtKB-ARBA"/>
</dbReference>
<feature type="binding site" evidence="11">
    <location>
        <position position="174"/>
    </location>
    <ligand>
        <name>L-tyrosine</name>
        <dbReference type="ChEBI" id="CHEBI:58315"/>
    </ligand>
</feature>
<keyword evidence="8 11" id="KW-0030">Aminoacyl-tRNA synthetase</keyword>
<dbReference type="InterPro" id="IPR002305">
    <property type="entry name" value="aa-tRNA-synth_Ic"/>
</dbReference>
<sequence length="428" mass="47908">MANVIDILNERGFIAQTTHDSDLREYLESAPATCYIGFDPTASSLHVGSLVPIMSLAHMQRHHHRPIALVGGGTGLVGDPSGKTEMRKFLTAQDVENNARGIQKQLSRFLDFSGDRAMMVNNADWLTQMEYIPFLRDIGRHFSVNRMIKAESYKMRLDSDEGLSFIEFNYMLLQAYDFMRLFDDHGCRLQMGGSDQWGNIVAGADLVRRIRQETVFGVTFPLVMTSAGEKMGKTAKGAVWLDPERTPPYDYYQFWINTHDKDVERFLALFTFLPMDEIREVSNLKDADLNAAKSALAFEATALAHGMDEAGRAFNAASDMFGARTLPKTILPSSRIPRARVSGDDDSTPRSAMTTDELREGAPAFMLFERLGLCQSRGAARRLISQGGGYINGERIRAFDYLITNKDLVDGKILLRSGKKKIHQIVVN</sequence>
<evidence type="ECO:0000256" key="10">
    <source>
        <dbReference type="ARBA" id="ARBA00060965"/>
    </source>
</evidence>
<dbReference type="AlphaFoldDB" id="A0A484HE99"/>
<evidence type="ECO:0000256" key="9">
    <source>
        <dbReference type="ARBA" id="ARBA00048248"/>
    </source>
</evidence>
<dbReference type="CDD" id="cd00165">
    <property type="entry name" value="S4"/>
    <property type="match status" value="1"/>
</dbReference>
<evidence type="ECO:0000256" key="3">
    <source>
        <dbReference type="ARBA" id="ARBA00022598"/>
    </source>
</evidence>
<dbReference type="SUPFAM" id="SSF55174">
    <property type="entry name" value="Alpha-L RNA-binding motif"/>
    <property type="match status" value="1"/>
</dbReference>
<dbReference type="EC" id="6.1.1.1" evidence="11"/>
<dbReference type="InterPro" id="IPR036986">
    <property type="entry name" value="S4_RNA-bd_sf"/>
</dbReference>
<evidence type="ECO:0000256" key="7">
    <source>
        <dbReference type="ARBA" id="ARBA00022917"/>
    </source>
</evidence>
<organism evidence="14">
    <name type="scientific">uncultured Desulfobacteraceae bacterium</name>
    <dbReference type="NCBI Taxonomy" id="218296"/>
    <lineage>
        <taxon>Bacteria</taxon>
        <taxon>Pseudomonadati</taxon>
        <taxon>Thermodesulfobacteriota</taxon>
        <taxon>Desulfobacteria</taxon>
        <taxon>Desulfobacterales</taxon>
        <taxon>Desulfobacteraceae</taxon>
        <taxon>environmental samples</taxon>
    </lineage>
</organism>
<evidence type="ECO:0000256" key="6">
    <source>
        <dbReference type="ARBA" id="ARBA00022884"/>
    </source>
</evidence>
<feature type="short sequence motif" description="'KMSKS' region" evidence="11">
    <location>
        <begin position="230"/>
        <end position="234"/>
    </location>
</feature>
<evidence type="ECO:0000256" key="5">
    <source>
        <dbReference type="ARBA" id="ARBA00022840"/>
    </source>
</evidence>
<dbReference type="PANTHER" id="PTHR11766:SF0">
    <property type="entry name" value="TYROSINE--TRNA LIGASE, MITOCHONDRIAL"/>
    <property type="match status" value="1"/>
</dbReference>
<evidence type="ECO:0000259" key="13">
    <source>
        <dbReference type="SMART" id="SM00363"/>
    </source>
</evidence>
<evidence type="ECO:0000256" key="8">
    <source>
        <dbReference type="ARBA" id="ARBA00023146"/>
    </source>
</evidence>
<evidence type="ECO:0000256" key="2">
    <source>
        <dbReference type="ARBA" id="ARBA00022490"/>
    </source>
</evidence>
<name>A0A484HE99_9BACT</name>
<evidence type="ECO:0000313" key="14">
    <source>
        <dbReference type="EMBL" id="VEN73568.1"/>
    </source>
</evidence>
<dbReference type="GO" id="GO:0004831">
    <property type="term" value="F:tyrosine-tRNA ligase activity"/>
    <property type="evidence" value="ECO:0007669"/>
    <property type="project" value="UniProtKB-UniRule"/>
</dbReference>
<keyword evidence="4 11" id="KW-0547">Nucleotide-binding</keyword>
<keyword evidence="5 11" id="KW-0067">ATP-binding</keyword>
<dbReference type="GO" id="GO:0003723">
    <property type="term" value="F:RNA binding"/>
    <property type="evidence" value="ECO:0007669"/>
    <property type="project" value="UniProtKB-KW"/>
</dbReference>
<dbReference type="InterPro" id="IPR024107">
    <property type="entry name" value="Tyr-tRNA-ligase_bac_1"/>
</dbReference>
<evidence type="ECO:0000256" key="11">
    <source>
        <dbReference type="HAMAP-Rule" id="MF_02006"/>
    </source>
</evidence>
<protein>
    <recommendedName>
        <fullName evidence="11">Tyrosine--tRNA ligase</fullName>
        <ecNumber evidence="11">6.1.1.1</ecNumber>
    </recommendedName>
    <alternativeName>
        <fullName evidence="11">Tyrosyl-tRNA synthetase</fullName>
        <shortName evidence="11">TyrRS</shortName>
    </alternativeName>
</protein>
<proteinExistence type="inferred from homology"/>
<dbReference type="InterPro" id="IPR002942">
    <property type="entry name" value="S4_RNA-bd"/>
</dbReference>
<dbReference type="HAMAP" id="MF_02006">
    <property type="entry name" value="Tyr_tRNA_synth_type1"/>
    <property type="match status" value="1"/>
</dbReference>
<dbReference type="SMART" id="SM00363">
    <property type="entry name" value="S4"/>
    <property type="match status" value="1"/>
</dbReference>
<dbReference type="SUPFAM" id="SSF52374">
    <property type="entry name" value="Nucleotidylyl transferase"/>
    <property type="match status" value="1"/>
</dbReference>
<accession>A0A484HE99</accession>
<dbReference type="PROSITE" id="PS50889">
    <property type="entry name" value="S4"/>
    <property type="match status" value="1"/>
</dbReference>
<dbReference type="PRINTS" id="PR01040">
    <property type="entry name" value="TRNASYNTHTYR"/>
</dbReference>
<dbReference type="CDD" id="cd00805">
    <property type="entry name" value="TyrRS_core"/>
    <property type="match status" value="1"/>
</dbReference>
<comment type="similarity">
    <text evidence="10 11">Belongs to the class-I aminoacyl-tRNA synthetase family. TyrS type 1 subfamily.</text>
</comment>
<dbReference type="PANTHER" id="PTHR11766">
    <property type="entry name" value="TYROSYL-TRNA SYNTHETASE"/>
    <property type="match status" value="1"/>
</dbReference>
<feature type="short sequence motif" description="'HIGH' region" evidence="11">
    <location>
        <begin position="40"/>
        <end position="49"/>
    </location>
</feature>
<dbReference type="Pfam" id="PF00579">
    <property type="entry name" value="tRNA-synt_1b"/>
    <property type="match status" value="1"/>
</dbReference>
<feature type="domain" description="RNA-binding S4" evidence="13">
    <location>
        <begin position="365"/>
        <end position="423"/>
    </location>
</feature>
<dbReference type="NCBIfam" id="TIGR00234">
    <property type="entry name" value="tyrS"/>
    <property type="match status" value="1"/>
</dbReference>
<keyword evidence="2 11" id="KW-0963">Cytoplasm</keyword>
<dbReference type="EMBL" id="CAACVI010000012">
    <property type="protein sequence ID" value="VEN73568.1"/>
    <property type="molecule type" value="Genomic_DNA"/>
</dbReference>
<dbReference type="GO" id="GO:0006437">
    <property type="term" value="P:tyrosyl-tRNA aminoacylation"/>
    <property type="evidence" value="ECO:0007669"/>
    <property type="project" value="UniProtKB-UniRule"/>
</dbReference>
<keyword evidence="3 11" id="KW-0436">Ligase</keyword>
<dbReference type="FunFam" id="3.40.50.620:FF:000008">
    <property type="entry name" value="Tyrosine--tRNA ligase"/>
    <property type="match status" value="1"/>
</dbReference>
<feature type="binding site" evidence="11">
    <location>
        <position position="170"/>
    </location>
    <ligand>
        <name>L-tyrosine</name>
        <dbReference type="ChEBI" id="CHEBI:58315"/>
    </ligand>
</feature>
<evidence type="ECO:0000256" key="4">
    <source>
        <dbReference type="ARBA" id="ARBA00022741"/>
    </source>
</evidence>
<evidence type="ECO:0000256" key="12">
    <source>
        <dbReference type="PROSITE-ProRule" id="PRU00182"/>
    </source>
</evidence>
<dbReference type="Gene3D" id="3.40.50.620">
    <property type="entry name" value="HUPs"/>
    <property type="match status" value="1"/>
</dbReference>
<keyword evidence="7 11" id="KW-0648">Protein biosynthesis</keyword>
<comment type="catalytic activity">
    <reaction evidence="9 11">
        <text>tRNA(Tyr) + L-tyrosine + ATP = L-tyrosyl-tRNA(Tyr) + AMP + diphosphate + H(+)</text>
        <dbReference type="Rhea" id="RHEA:10220"/>
        <dbReference type="Rhea" id="RHEA-COMP:9706"/>
        <dbReference type="Rhea" id="RHEA-COMP:9707"/>
        <dbReference type="ChEBI" id="CHEBI:15378"/>
        <dbReference type="ChEBI" id="CHEBI:30616"/>
        <dbReference type="ChEBI" id="CHEBI:33019"/>
        <dbReference type="ChEBI" id="CHEBI:58315"/>
        <dbReference type="ChEBI" id="CHEBI:78442"/>
        <dbReference type="ChEBI" id="CHEBI:78536"/>
        <dbReference type="ChEBI" id="CHEBI:456215"/>
        <dbReference type="EC" id="6.1.1.1"/>
    </reaction>
</comment>
<dbReference type="Gene3D" id="3.10.290.10">
    <property type="entry name" value="RNA-binding S4 domain"/>
    <property type="match status" value="1"/>
</dbReference>
<dbReference type="GO" id="GO:0005524">
    <property type="term" value="F:ATP binding"/>
    <property type="evidence" value="ECO:0007669"/>
    <property type="project" value="UniProtKB-UniRule"/>
</dbReference>
<keyword evidence="6 12" id="KW-0694">RNA-binding</keyword>